<name>A0A835MNE6_9ROSI</name>
<accession>A0A835MNE6</accession>
<reference evidence="1 2" key="1">
    <citation type="submission" date="2020-10" db="EMBL/GenBank/DDBJ databases">
        <title>Plant Genome Project.</title>
        <authorList>
            <person name="Zhang R.-G."/>
        </authorList>
    </citation>
    <scope>NUCLEOTIDE SEQUENCE [LARGE SCALE GENOMIC DNA]</scope>
    <source>
        <strain evidence="1">FAFU-HL-1</strain>
        <tissue evidence="1">Leaf</tissue>
    </source>
</reference>
<protein>
    <submittedName>
        <fullName evidence="1">Uncharacterized protein</fullName>
    </submittedName>
</protein>
<evidence type="ECO:0000313" key="1">
    <source>
        <dbReference type="EMBL" id="KAF9670444.1"/>
    </source>
</evidence>
<sequence length="131" mass="14639">MQDPELGLVCLYPSQCYLHKSTSAANEQRGSSSEALLVKSLSSREDLLKLGRIVVSSYTYLASTTKYQKNNDISQLFTLLDPAVARFKKEYVISSYVNGIIDAFNSGIWYAWANEFPKLGDNVEATRELEG</sequence>
<keyword evidence="2" id="KW-1185">Reference proteome</keyword>
<dbReference type="EMBL" id="JADGMS010000013">
    <property type="protein sequence ID" value="KAF9670444.1"/>
    <property type="molecule type" value="Genomic_DNA"/>
</dbReference>
<comment type="caution">
    <text evidence="1">The sequence shown here is derived from an EMBL/GenBank/DDBJ whole genome shotgun (WGS) entry which is preliminary data.</text>
</comment>
<dbReference type="AlphaFoldDB" id="A0A835MNE6"/>
<gene>
    <name evidence="1" type="ORF">SADUNF_Sadunf13G0069600</name>
</gene>
<dbReference type="Proteomes" id="UP000657918">
    <property type="component" value="Unassembled WGS sequence"/>
</dbReference>
<proteinExistence type="predicted"/>
<organism evidence="1 2">
    <name type="scientific">Salix dunnii</name>
    <dbReference type="NCBI Taxonomy" id="1413687"/>
    <lineage>
        <taxon>Eukaryota</taxon>
        <taxon>Viridiplantae</taxon>
        <taxon>Streptophyta</taxon>
        <taxon>Embryophyta</taxon>
        <taxon>Tracheophyta</taxon>
        <taxon>Spermatophyta</taxon>
        <taxon>Magnoliopsida</taxon>
        <taxon>eudicotyledons</taxon>
        <taxon>Gunneridae</taxon>
        <taxon>Pentapetalae</taxon>
        <taxon>rosids</taxon>
        <taxon>fabids</taxon>
        <taxon>Malpighiales</taxon>
        <taxon>Salicaceae</taxon>
        <taxon>Saliceae</taxon>
        <taxon>Salix</taxon>
    </lineage>
</organism>
<evidence type="ECO:0000313" key="2">
    <source>
        <dbReference type="Proteomes" id="UP000657918"/>
    </source>
</evidence>